<protein>
    <recommendedName>
        <fullName evidence="3">DUF3800 domain-containing protein</fullName>
    </recommendedName>
</protein>
<gene>
    <name evidence="1" type="ORF">E0H45_03925</name>
</gene>
<sequence length="293" mass="32085">MTSESPWVEVACDESGFSGTNLLDPASPVITHASVDLAVPAAADVIDVLRARLRRRTEYKSNQLLRPEQRPALEWLLTTLRGHAHVLSIDKTAYVAARVFELFTEEPSYGAGTSLGTDHAEVAAALRHRTGFLAAFVDLARTKRVRLMDHDAVDRFFATMPADVPALRPVTRARVEEVMQRLIDEDPELPPPLEPLVPALAETVLYWSAGGRSVAVVHDEQSALTPGRVARLGAFLASRVEPAPLQSFVQVDSKHDPRVQVADFLAGIARRRTPDLVELLEPYTCAATNSSQV</sequence>
<keyword evidence="2" id="KW-1185">Reference proteome</keyword>
<evidence type="ECO:0008006" key="3">
    <source>
        <dbReference type="Google" id="ProtNLM"/>
    </source>
</evidence>
<dbReference type="InterPro" id="IPR024524">
    <property type="entry name" value="DUF3800"/>
</dbReference>
<dbReference type="Pfam" id="PF12686">
    <property type="entry name" value="DUF3800"/>
    <property type="match status" value="1"/>
</dbReference>
<dbReference type="RefSeq" id="WP_131334889.1">
    <property type="nucleotide sequence ID" value="NZ_SJJZ01000001.1"/>
</dbReference>
<dbReference type="EMBL" id="SJJZ01000001">
    <property type="protein sequence ID" value="TCC10476.1"/>
    <property type="molecule type" value="Genomic_DNA"/>
</dbReference>
<organism evidence="1 2">
    <name type="scientific">Kribbella soli</name>
    <dbReference type="NCBI Taxonomy" id="1124743"/>
    <lineage>
        <taxon>Bacteria</taxon>
        <taxon>Bacillati</taxon>
        <taxon>Actinomycetota</taxon>
        <taxon>Actinomycetes</taxon>
        <taxon>Propionibacteriales</taxon>
        <taxon>Kribbellaceae</taxon>
        <taxon>Kribbella</taxon>
    </lineage>
</organism>
<name>A0A4V2M026_9ACTN</name>
<dbReference type="OrthoDB" id="5521286at2"/>
<accession>A0A4V2M026</accession>
<evidence type="ECO:0000313" key="2">
    <source>
        <dbReference type="Proteomes" id="UP000292346"/>
    </source>
</evidence>
<comment type="caution">
    <text evidence="1">The sequence shown here is derived from an EMBL/GenBank/DDBJ whole genome shotgun (WGS) entry which is preliminary data.</text>
</comment>
<dbReference type="AlphaFoldDB" id="A0A4V2M026"/>
<evidence type="ECO:0000313" key="1">
    <source>
        <dbReference type="EMBL" id="TCC10476.1"/>
    </source>
</evidence>
<proteinExistence type="predicted"/>
<reference evidence="1 2" key="1">
    <citation type="submission" date="2019-02" db="EMBL/GenBank/DDBJ databases">
        <title>Kribbella capetownensis sp. nov. and Kribbella speibonae sp. nov., isolated from soil.</title>
        <authorList>
            <person name="Curtis S.M."/>
            <person name="Norton I."/>
            <person name="Everest G.J."/>
            <person name="Meyers P.R."/>
        </authorList>
    </citation>
    <scope>NUCLEOTIDE SEQUENCE [LARGE SCALE GENOMIC DNA]</scope>
    <source>
        <strain evidence="1 2">KCTC 29219</strain>
    </source>
</reference>
<dbReference type="Proteomes" id="UP000292346">
    <property type="component" value="Unassembled WGS sequence"/>
</dbReference>